<dbReference type="GO" id="GO:0008409">
    <property type="term" value="F:5'-3' exonuclease activity"/>
    <property type="evidence" value="ECO:0007669"/>
    <property type="project" value="InterPro"/>
</dbReference>
<dbReference type="EMBL" id="FNFK01000003">
    <property type="protein sequence ID" value="SDJ74991.1"/>
    <property type="molecule type" value="Genomic_DNA"/>
</dbReference>
<dbReference type="Gene3D" id="1.20.1060.10">
    <property type="entry name" value="Taq DNA Polymerase, Chain T, domain 4"/>
    <property type="match status" value="1"/>
</dbReference>
<keyword evidence="11" id="KW-0269">Exonuclease</keyword>
<dbReference type="InterPro" id="IPR043502">
    <property type="entry name" value="DNA/RNA_pol_sf"/>
</dbReference>
<dbReference type="SUPFAM" id="SSF88723">
    <property type="entry name" value="PIN domain-like"/>
    <property type="match status" value="1"/>
</dbReference>
<evidence type="ECO:0000256" key="10">
    <source>
        <dbReference type="ARBA" id="ARBA00022801"/>
    </source>
</evidence>
<keyword evidence="22" id="KW-1185">Reference proteome</keyword>
<dbReference type="InterPro" id="IPR002562">
    <property type="entry name" value="3'-5'_exonuclease_dom"/>
</dbReference>
<dbReference type="PANTHER" id="PTHR10133:SF27">
    <property type="entry name" value="DNA POLYMERASE NU"/>
    <property type="match status" value="1"/>
</dbReference>
<evidence type="ECO:0000259" key="18">
    <source>
        <dbReference type="SMART" id="SM00474"/>
    </source>
</evidence>
<comment type="similarity">
    <text evidence="1 17">Belongs to the DNA polymerase type-A family.</text>
</comment>
<keyword evidence="6 17" id="KW-0548">Nucleotidyltransferase</keyword>
<evidence type="ECO:0000313" key="22">
    <source>
        <dbReference type="Proteomes" id="UP000199433"/>
    </source>
</evidence>
<dbReference type="InterPro" id="IPR020045">
    <property type="entry name" value="DNA_polI_H3TH"/>
</dbReference>
<dbReference type="GO" id="GO:0003677">
    <property type="term" value="F:DNA binding"/>
    <property type="evidence" value="ECO:0007669"/>
    <property type="project" value="UniProtKB-UniRule"/>
</dbReference>
<dbReference type="GO" id="GO:0006261">
    <property type="term" value="P:DNA-templated DNA replication"/>
    <property type="evidence" value="ECO:0007669"/>
    <property type="project" value="UniProtKB-UniRule"/>
</dbReference>
<dbReference type="CDD" id="cd09859">
    <property type="entry name" value="PIN_53EXO"/>
    <property type="match status" value="1"/>
</dbReference>
<evidence type="ECO:0000256" key="6">
    <source>
        <dbReference type="ARBA" id="ARBA00022695"/>
    </source>
</evidence>
<feature type="domain" description="3'-5' exonuclease" evidence="18">
    <location>
        <begin position="303"/>
        <end position="476"/>
    </location>
</feature>
<comment type="catalytic activity">
    <reaction evidence="15 17">
        <text>DNA(n) + a 2'-deoxyribonucleoside 5'-triphosphate = DNA(n+1) + diphosphate</text>
        <dbReference type="Rhea" id="RHEA:22508"/>
        <dbReference type="Rhea" id="RHEA-COMP:17339"/>
        <dbReference type="Rhea" id="RHEA-COMP:17340"/>
        <dbReference type="ChEBI" id="CHEBI:33019"/>
        <dbReference type="ChEBI" id="CHEBI:61560"/>
        <dbReference type="ChEBI" id="CHEBI:173112"/>
        <dbReference type="EC" id="2.7.7.7"/>
    </reaction>
</comment>
<dbReference type="InterPro" id="IPR029060">
    <property type="entry name" value="PIN-like_dom_sf"/>
</dbReference>
<keyword evidence="9 17" id="KW-0227">DNA damage</keyword>
<dbReference type="NCBIfam" id="NF004397">
    <property type="entry name" value="PRK05755.1"/>
    <property type="match status" value="1"/>
</dbReference>
<dbReference type="CDD" id="cd09898">
    <property type="entry name" value="H3TH_53EXO"/>
    <property type="match status" value="1"/>
</dbReference>
<accession>A0A1G8W9M3</accession>
<dbReference type="STRING" id="426701.SAMN04488098_100377"/>
<dbReference type="GO" id="GO:0006302">
    <property type="term" value="P:double-strand break repair"/>
    <property type="evidence" value="ECO:0007669"/>
    <property type="project" value="TreeGrafter"/>
</dbReference>
<dbReference type="FunFam" id="1.20.1060.10:FF:000001">
    <property type="entry name" value="DNA polymerase I"/>
    <property type="match status" value="1"/>
</dbReference>
<dbReference type="PROSITE" id="PS00447">
    <property type="entry name" value="DNA_POLYMERASE_A"/>
    <property type="match status" value="1"/>
</dbReference>
<dbReference type="PANTHER" id="PTHR10133">
    <property type="entry name" value="DNA POLYMERASE I"/>
    <property type="match status" value="1"/>
</dbReference>
<evidence type="ECO:0000259" key="19">
    <source>
        <dbReference type="SMART" id="SM00475"/>
    </source>
</evidence>
<dbReference type="InterPro" id="IPR012337">
    <property type="entry name" value="RNaseH-like_sf"/>
</dbReference>
<evidence type="ECO:0000256" key="5">
    <source>
        <dbReference type="ARBA" id="ARBA00022679"/>
    </source>
</evidence>
<keyword evidence="14 17" id="KW-0234">DNA repair</keyword>
<dbReference type="Pfam" id="PF00476">
    <property type="entry name" value="DNA_pol_A"/>
    <property type="match status" value="1"/>
</dbReference>
<evidence type="ECO:0000313" key="21">
    <source>
        <dbReference type="EMBL" id="SDJ74991.1"/>
    </source>
</evidence>
<dbReference type="AlphaFoldDB" id="A0A1G8W9M3"/>
<evidence type="ECO:0000256" key="17">
    <source>
        <dbReference type="RuleBase" id="RU004460"/>
    </source>
</evidence>
<dbReference type="InterPro" id="IPR008918">
    <property type="entry name" value="HhH2"/>
</dbReference>
<dbReference type="FunFam" id="1.10.150.20:FF:000003">
    <property type="entry name" value="DNA polymerase I"/>
    <property type="match status" value="1"/>
</dbReference>
<evidence type="ECO:0000256" key="4">
    <source>
        <dbReference type="ARBA" id="ARBA00020311"/>
    </source>
</evidence>
<dbReference type="Pfam" id="PF01367">
    <property type="entry name" value="5_3_exonuc"/>
    <property type="match status" value="1"/>
</dbReference>
<evidence type="ECO:0000256" key="15">
    <source>
        <dbReference type="ARBA" id="ARBA00049244"/>
    </source>
</evidence>
<dbReference type="SUPFAM" id="SSF56672">
    <property type="entry name" value="DNA/RNA polymerases"/>
    <property type="match status" value="1"/>
</dbReference>
<dbReference type="InterPro" id="IPR002421">
    <property type="entry name" value="5-3_exonuclease"/>
</dbReference>
<keyword evidence="8" id="KW-0540">Nuclease</keyword>
<gene>
    <name evidence="17" type="primary">polA</name>
    <name evidence="21" type="ORF">SAMN04488098_100377</name>
</gene>
<dbReference type="InterPro" id="IPR001098">
    <property type="entry name" value="DNA-dir_DNA_pol_A_palm_dom"/>
</dbReference>
<keyword evidence="10" id="KW-0378">Hydrolase</keyword>
<dbReference type="InterPro" id="IPR036279">
    <property type="entry name" value="5-3_exonuclease_C_sf"/>
</dbReference>
<reference evidence="22" key="1">
    <citation type="submission" date="2016-10" db="EMBL/GenBank/DDBJ databases">
        <authorList>
            <person name="Varghese N."/>
            <person name="Submissions S."/>
        </authorList>
    </citation>
    <scope>NUCLEOTIDE SEQUENCE [LARGE SCALE GENOMIC DNA]</scope>
    <source>
        <strain evidence="22">DSM 19181</strain>
    </source>
</reference>
<dbReference type="NCBIfam" id="TIGR00593">
    <property type="entry name" value="pola"/>
    <property type="match status" value="1"/>
</dbReference>
<dbReference type="RefSeq" id="WP_245682996.1">
    <property type="nucleotide sequence ID" value="NZ_FNFK01000003.1"/>
</dbReference>
<evidence type="ECO:0000256" key="14">
    <source>
        <dbReference type="ARBA" id="ARBA00023204"/>
    </source>
</evidence>
<evidence type="ECO:0000256" key="12">
    <source>
        <dbReference type="ARBA" id="ARBA00022932"/>
    </source>
</evidence>
<dbReference type="Gene3D" id="3.30.420.10">
    <property type="entry name" value="Ribonuclease H-like superfamily/Ribonuclease H"/>
    <property type="match status" value="1"/>
</dbReference>
<keyword evidence="7 17" id="KW-0235">DNA replication</keyword>
<evidence type="ECO:0000256" key="16">
    <source>
        <dbReference type="NCBIfam" id="TIGR00593"/>
    </source>
</evidence>
<feature type="domain" description="DNA-directed DNA polymerase family A palm" evidence="20">
    <location>
        <begin position="643"/>
        <end position="851"/>
    </location>
</feature>
<dbReference type="EC" id="2.7.7.7" evidence="3 16"/>
<dbReference type="SMART" id="SM00474">
    <property type="entry name" value="35EXOc"/>
    <property type="match status" value="1"/>
</dbReference>
<organism evidence="21 22">
    <name type="scientific">Alkalibacterium thalassium</name>
    <dbReference type="NCBI Taxonomy" id="426701"/>
    <lineage>
        <taxon>Bacteria</taxon>
        <taxon>Bacillati</taxon>
        <taxon>Bacillota</taxon>
        <taxon>Bacilli</taxon>
        <taxon>Lactobacillales</taxon>
        <taxon>Carnobacteriaceae</taxon>
        <taxon>Alkalibacterium</taxon>
    </lineage>
</organism>
<keyword evidence="13 17" id="KW-0238">DNA-binding</keyword>
<feature type="domain" description="5'-3' exonuclease" evidence="19">
    <location>
        <begin position="5"/>
        <end position="268"/>
    </location>
</feature>
<evidence type="ECO:0000256" key="1">
    <source>
        <dbReference type="ARBA" id="ARBA00007705"/>
    </source>
</evidence>
<dbReference type="Pfam" id="PF22619">
    <property type="entry name" value="DNA_polI_exo1"/>
    <property type="match status" value="1"/>
</dbReference>
<evidence type="ECO:0000256" key="8">
    <source>
        <dbReference type="ARBA" id="ARBA00022722"/>
    </source>
</evidence>
<comment type="subunit">
    <text evidence="2 17">Single-chain monomer with multiple functions.</text>
</comment>
<dbReference type="SMART" id="SM00279">
    <property type="entry name" value="HhH2"/>
    <property type="match status" value="1"/>
</dbReference>
<dbReference type="SUPFAM" id="SSF47807">
    <property type="entry name" value="5' to 3' exonuclease, C-terminal subdomain"/>
    <property type="match status" value="1"/>
</dbReference>
<dbReference type="SMART" id="SM00482">
    <property type="entry name" value="POLAc"/>
    <property type="match status" value="1"/>
</dbReference>
<dbReference type="GO" id="GO:0003887">
    <property type="term" value="F:DNA-directed DNA polymerase activity"/>
    <property type="evidence" value="ECO:0007669"/>
    <property type="project" value="UniProtKB-UniRule"/>
</dbReference>
<dbReference type="Proteomes" id="UP000199433">
    <property type="component" value="Unassembled WGS sequence"/>
</dbReference>
<keyword evidence="5 17" id="KW-0808">Transferase</keyword>
<dbReference type="InterPro" id="IPR036397">
    <property type="entry name" value="RNaseH_sf"/>
</dbReference>
<dbReference type="FunFam" id="3.40.50.1010:FF:000001">
    <property type="entry name" value="DNA polymerase I"/>
    <property type="match status" value="1"/>
</dbReference>
<evidence type="ECO:0000256" key="2">
    <source>
        <dbReference type="ARBA" id="ARBA00011541"/>
    </source>
</evidence>
<dbReference type="Gene3D" id="1.10.150.20">
    <property type="entry name" value="5' to 3' exonuclease, C-terminal subdomain"/>
    <property type="match status" value="2"/>
</dbReference>
<evidence type="ECO:0000256" key="13">
    <source>
        <dbReference type="ARBA" id="ARBA00023125"/>
    </source>
</evidence>
<dbReference type="InterPro" id="IPR002298">
    <property type="entry name" value="DNA_polymerase_A"/>
</dbReference>
<dbReference type="FunFam" id="1.10.150.20:FF:000002">
    <property type="entry name" value="DNA polymerase I"/>
    <property type="match status" value="1"/>
</dbReference>
<sequence>MADKKKLLLIDGHSVAFRAFYGLHSQLERMKNRNGLHTNALYGFHNMLEVIVNKEQPTHALVAFDAGKTTFRHEYFDDYKGGRSKMPSEFSEQIPFMKDLLKGFGLQSYQLENYEADDIIGTLAKEAEENGFEVVILTGDRDLTQLASDSIRVDITKKGVSDLKEHTKKSIQEEMGIDPIQIIDMKGLAGDASDNIPGVTKIGDKTALKLLHEYGSVENLYENIEEMKKSKRKEYLINEKETAFLSKKLATIDTNAPIEVKLENLTYNGLSMEDLISFYKEMDFNSHLQKLDTSEYMEQLAEDAVEVEYTFLNELSSSHFSSDMALYIEMLNENYHHAEIVSIAWGNDETIYVTDPQTAFASAAFKAWIEDEDSGKVLYDAKRSYVALNNKGMTLRGITFDIMLASYLLTAEDSSSGDIVDVARKHNYEHITPDEVVYGKGKKIKIPEDSSLMHDHVARKVLGIYHLSDSMEKELKENEQEDLLKKMEMPLAIVLADMEIQGITADAERLERMKEEFGKTLESIEERIYEEAGETFNINSPKQLGVILFEKMGYPVIKKTKTGYSTAQDVLEKLKDQAPIVEHILQYRQIAKIQSTYIEGLLKVIDPQTSKIHTRYLQTVARTGRLSSVDPNLQNIPIRLEEGRKIREAFIPREKGWKIFASDYSQIELRILAHISGDDHLIKAFLDDEDIHTTTAMRVFDIDAPEKVTSDMRREAKAVNFGIVYGISDYGLSQNLNITRKEAKDYIDTYFERFPGVKEFIDTVIREAKEDGFVETLFHRRRYLPDINSRNFNLRSFAERTAMNTPIQGSAADILKMAMIEMAKRMKEENLEATMLLQVHDELIFEVPEHEMDKLEALVKEVMEKTVELSVPLKVESSAGDNWYQAK</sequence>
<name>A0A1G8W9M3_9LACT</name>
<dbReference type="SMART" id="SM00475">
    <property type="entry name" value="53EXOc"/>
    <property type="match status" value="1"/>
</dbReference>
<protein>
    <recommendedName>
        <fullName evidence="4 16">DNA polymerase I</fullName>
        <ecNumber evidence="3 16">2.7.7.7</ecNumber>
    </recommendedName>
</protein>
<dbReference type="PRINTS" id="PR00868">
    <property type="entry name" value="DNAPOLI"/>
</dbReference>
<evidence type="ECO:0000256" key="7">
    <source>
        <dbReference type="ARBA" id="ARBA00022705"/>
    </source>
</evidence>
<dbReference type="InterPro" id="IPR020046">
    <property type="entry name" value="5-3_exonucl_a-hlix_arch_N"/>
</dbReference>
<dbReference type="CDD" id="cd08637">
    <property type="entry name" value="DNA_pol_A_pol_I_C"/>
    <property type="match status" value="1"/>
</dbReference>
<dbReference type="Gene3D" id="3.30.70.370">
    <property type="match status" value="1"/>
</dbReference>
<dbReference type="InterPro" id="IPR054690">
    <property type="entry name" value="DNA_polI_exonuclease"/>
</dbReference>
<proteinExistence type="inferred from homology"/>
<dbReference type="GO" id="GO:0008408">
    <property type="term" value="F:3'-5' exonuclease activity"/>
    <property type="evidence" value="ECO:0007669"/>
    <property type="project" value="InterPro"/>
</dbReference>
<dbReference type="InterPro" id="IPR019760">
    <property type="entry name" value="DNA-dir_DNA_pol_A_CS"/>
</dbReference>
<evidence type="ECO:0000256" key="3">
    <source>
        <dbReference type="ARBA" id="ARBA00012417"/>
    </source>
</evidence>
<dbReference type="Pfam" id="PF02739">
    <property type="entry name" value="5_3_exonuc_N"/>
    <property type="match status" value="1"/>
</dbReference>
<keyword evidence="12 17" id="KW-0239">DNA-directed DNA polymerase</keyword>
<evidence type="ECO:0000256" key="9">
    <source>
        <dbReference type="ARBA" id="ARBA00022763"/>
    </source>
</evidence>
<dbReference type="CDD" id="cd06140">
    <property type="entry name" value="DNA_polA_I_Bacillus_like_exo"/>
    <property type="match status" value="1"/>
</dbReference>
<evidence type="ECO:0000259" key="20">
    <source>
        <dbReference type="SMART" id="SM00482"/>
    </source>
</evidence>
<dbReference type="InterPro" id="IPR018320">
    <property type="entry name" value="DNA_polymerase_1"/>
</dbReference>
<dbReference type="Gene3D" id="3.40.50.1010">
    <property type="entry name" value="5'-nuclease"/>
    <property type="match status" value="1"/>
</dbReference>
<evidence type="ECO:0000256" key="11">
    <source>
        <dbReference type="ARBA" id="ARBA00022839"/>
    </source>
</evidence>
<dbReference type="SUPFAM" id="SSF53098">
    <property type="entry name" value="Ribonuclease H-like"/>
    <property type="match status" value="1"/>
</dbReference>